<name>A0ABU7UBX4_LELAM</name>
<reference evidence="2 3" key="1">
    <citation type="submission" date="2023-10" db="EMBL/GenBank/DDBJ databases">
        <title>Wastewater isolates of ESBL- and carbapenemase-producing Gram-negative bacteria from New Zealand.</title>
        <authorList>
            <person name="Straub C."/>
            <person name="Weaver L."/>
            <person name="Cornelius A."/>
            <person name="Mcgill E."/>
            <person name="Dyet K."/>
            <person name="White L."/>
            <person name="Pattis I."/>
        </authorList>
    </citation>
    <scope>NUCLEOTIDE SEQUENCE [LARGE SCALE GENOMIC DNA]</scope>
    <source>
        <strain evidence="2 3">ESBL35</strain>
    </source>
</reference>
<dbReference type="RefSeq" id="WP_331389528.1">
    <property type="nucleotide sequence ID" value="NZ_JAZKLB010000001.1"/>
</dbReference>
<feature type="transmembrane region" description="Helical" evidence="1">
    <location>
        <begin position="32"/>
        <end position="52"/>
    </location>
</feature>
<keyword evidence="1" id="KW-1133">Transmembrane helix</keyword>
<organism evidence="2 3">
    <name type="scientific">Lelliottia amnigena</name>
    <name type="common">Enterobacter amnigenus</name>
    <dbReference type="NCBI Taxonomy" id="61646"/>
    <lineage>
        <taxon>Bacteria</taxon>
        <taxon>Pseudomonadati</taxon>
        <taxon>Pseudomonadota</taxon>
        <taxon>Gammaproteobacteria</taxon>
        <taxon>Enterobacterales</taxon>
        <taxon>Enterobacteriaceae</taxon>
        <taxon>Lelliottia</taxon>
    </lineage>
</organism>
<accession>A0ABU7UBX4</accession>
<keyword evidence="1" id="KW-0812">Transmembrane</keyword>
<evidence type="ECO:0000313" key="3">
    <source>
        <dbReference type="Proteomes" id="UP001335910"/>
    </source>
</evidence>
<feature type="transmembrane region" description="Helical" evidence="1">
    <location>
        <begin position="58"/>
        <end position="78"/>
    </location>
</feature>
<sequence>MFDHIEIAVAFSTLGAFANLANLYLTGSLLTFKVILSNLLISAFAAALMYLIALRPGWQFYGVGGGCGLSAWMGVKILTYFEGRFLQKFEGKNENKQ</sequence>
<gene>
    <name evidence="2" type="ORF">V4839_09790</name>
</gene>
<evidence type="ECO:0000256" key="1">
    <source>
        <dbReference type="SAM" id="Phobius"/>
    </source>
</evidence>
<dbReference type="Proteomes" id="UP001335910">
    <property type="component" value="Unassembled WGS sequence"/>
</dbReference>
<evidence type="ECO:0000313" key="2">
    <source>
        <dbReference type="EMBL" id="MEE9683771.1"/>
    </source>
</evidence>
<dbReference type="EMBL" id="JAZKLI010000001">
    <property type="protein sequence ID" value="MEE9683771.1"/>
    <property type="molecule type" value="Genomic_DNA"/>
</dbReference>
<keyword evidence="3" id="KW-1185">Reference proteome</keyword>
<feature type="transmembrane region" description="Helical" evidence="1">
    <location>
        <begin position="6"/>
        <end position="25"/>
    </location>
</feature>
<keyword evidence="1" id="KW-0472">Membrane</keyword>
<protein>
    <recommendedName>
        <fullName evidence="4">Holin</fullName>
    </recommendedName>
</protein>
<comment type="caution">
    <text evidence="2">The sequence shown here is derived from an EMBL/GenBank/DDBJ whole genome shotgun (WGS) entry which is preliminary data.</text>
</comment>
<proteinExistence type="predicted"/>
<evidence type="ECO:0008006" key="4">
    <source>
        <dbReference type="Google" id="ProtNLM"/>
    </source>
</evidence>